<sequence>MEKTTLKDLPLFNGQPQHETLANMKFMLPTRRMEPAARPWQFGAGMPAELPPAYEFDGARRESAAFLADTDTSALLVLKAGEIRHEQYWLTGGPDVQWISFSVAKSFVSALVGIAIAEGFIAGLDSPISDYVSVPPGSAYDGVMIKDVLQMSSGARWDETYSDPGSEVFRLGAAMGQGGSLLAFVRGMIRDTTPGTLCRYNSGDTQMLGQLLVAATGRSISDYMHEKLMRPLGMNAAGYWLIDSAGMEMAFAGVNLIARDFAKLGELYRRGGMWDGREVVPAAWVRASVTPDAPHLLPGSIKSVPFGYGYQWWVPESERGEFLAAGVYNQFVYVDPSREVVIVKLSANRRYGTTMTEATNRQVESVALFRAIAGALD</sequence>
<dbReference type="InterPro" id="IPR001466">
    <property type="entry name" value="Beta-lactam-related"/>
</dbReference>
<feature type="domain" description="Beta-lactamase-related" evidence="1">
    <location>
        <begin position="74"/>
        <end position="363"/>
    </location>
</feature>
<dbReference type="InterPro" id="IPR050789">
    <property type="entry name" value="Diverse_Enzym_Activities"/>
</dbReference>
<dbReference type="SUPFAM" id="SSF56601">
    <property type="entry name" value="beta-lactamase/transpeptidase-like"/>
    <property type="match status" value="1"/>
</dbReference>
<protein>
    <recommendedName>
        <fullName evidence="1">Beta-lactamase-related domain-containing protein</fullName>
    </recommendedName>
</protein>
<dbReference type="Proteomes" id="UP000789704">
    <property type="component" value="Unassembled WGS sequence"/>
</dbReference>
<name>A0A9N8S0S1_9BURK</name>
<comment type="caution">
    <text evidence="2">The sequence shown here is derived from an EMBL/GenBank/DDBJ whole genome shotgun (WGS) entry which is preliminary data.</text>
</comment>
<keyword evidence="3" id="KW-1185">Reference proteome</keyword>
<dbReference type="PANTHER" id="PTHR43283:SF14">
    <property type="entry name" value="BLL8153 PROTEIN"/>
    <property type="match status" value="1"/>
</dbReference>
<evidence type="ECO:0000313" key="2">
    <source>
        <dbReference type="EMBL" id="CAG4924824.1"/>
    </source>
</evidence>
<dbReference type="EMBL" id="CAJQZC010000015">
    <property type="protein sequence ID" value="CAG4924824.1"/>
    <property type="molecule type" value="Genomic_DNA"/>
</dbReference>
<organism evidence="2 3">
    <name type="scientific">Paraburkholderia saeva</name>
    <dbReference type="NCBI Taxonomy" id="2777537"/>
    <lineage>
        <taxon>Bacteria</taxon>
        <taxon>Pseudomonadati</taxon>
        <taxon>Pseudomonadota</taxon>
        <taxon>Betaproteobacteria</taxon>
        <taxon>Burkholderiales</taxon>
        <taxon>Burkholderiaceae</taxon>
        <taxon>Paraburkholderia</taxon>
    </lineage>
</organism>
<dbReference type="InterPro" id="IPR012338">
    <property type="entry name" value="Beta-lactam/transpept-like"/>
</dbReference>
<reference evidence="2" key="1">
    <citation type="submission" date="2021-04" db="EMBL/GenBank/DDBJ databases">
        <authorList>
            <person name="Vanwijnsberghe S."/>
        </authorList>
    </citation>
    <scope>NUCLEOTIDE SEQUENCE</scope>
    <source>
        <strain evidence="2">LMG 31841</strain>
    </source>
</reference>
<proteinExistence type="predicted"/>
<dbReference type="Gene3D" id="3.40.710.10">
    <property type="entry name" value="DD-peptidase/beta-lactamase superfamily"/>
    <property type="match status" value="1"/>
</dbReference>
<evidence type="ECO:0000259" key="1">
    <source>
        <dbReference type="Pfam" id="PF00144"/>
    </source>
</evidence>
<dbReference type="PANTHER" id="PTHR43283">
    <property type="entry name" value="BETA-LACTAMASE-RELATED"/>
    <property type="match status" value="1"/>
</dbReference>
<evidence type="ECO:0000313" key="3">
    <source>
        <dbReference type="Proteomes" id="UP000789704"/>
    </source>
</evidence>
<dbReference type="RefSeq" id="WP_228883528.1">
    <property type="nucleotide sequence ID" value="NZ_CAJQYZ010000012.1"/>
</dbReference>
<dbReference type="AlphaFoldDB" id="A0A9N8S0S1"/>
<accession>A0A9N8S0S1</accession>
<gene>
    <name evidence="2" type="ORF">LMG31841_05424</name>
</gene>
<dbReference type="Pfam" id="PF00144">
    <property type="entry name" value="Beta-lactamase"/>
    <property type="match status" value="1"/>
</dbReference>